<dbReference type="GO" id="GO:0034599">
    <property type="term" value="P:cellular response to oxidative stress"/>
    <property type="evidence" value="ECO:0007669"/>
    <property type="project" value="TreeGrafter"/>
</dbReference>
<dbReference type="EC" id="1.11.1.24" evidence="3"/>
<proteinExistence type="inferred from homology"/>
<evidence type="ECO:0000313" key="14">
    <source>
        <dbReference type="EMBL" id="OGY18937.1"/>
    </source>
</evidence>
<comment type="function">
    <text evidence="1">Thiol-specific peroxidase that catalyzes the reduction of hydrogen peroxide and organic hydroperoxides to water and alcohols, respectively. Plays a role in cell protection against oxidative stress by detoxifying peroxides and as sensor of hydrogen peroxide-mediated signaling events.</text>
</comment>
<keyword evidence="4" id="KW-0575">Peroxidase</keyword>
<evidence type="ECO:0000256" key="5">
    <source>
        <dbReference type="ARBA" id="ARBA00022862"/>
    </source>
</evidence>
<dbReference type="InterPro" id="IPR013766">
    <property type="entry name" value="Thioredoxin_domain"/>
</dbReference>
<evidence type="ECO:0000256" key="6">
    <source>
        <dbReference type="ARBA" id="ARBA00023002"/>
    </source>
</evidence>
<dbReference type="InterPro" id="IPR050924">
    <property type="entry name" value="Peroxiredoxin_BCP/PrxQ"/>
</dbReference>
<gene>
    <name evidence="14" type="ORF">A2786_04325</name>
</gene>
<comment type="catalytic activity">
    <reaction evidence="11">
        <text>a hydroperoxide + [thioredoxin]-dithiol = an alcohol + [thioredoxin]-disulfide + H2O</text>
        <dbReference type="Rhea" id="RHEA:62620"/>
        <dbReference type="Rhea" id="RHEA-COMP:10698"/>
        <dbReference type="Rhea" id="RHEA-COMP:10700"/>
        <dbReference type="ChEBI" id="CHEBI:15377"/>
        <dbReference type="ChEBI" id="CHEBI:29950"/>
        <dbReference type="ChEBI" id="CHEBI:30879"/>
        <dbReference type="ChEBI" id="CHEBI:35924"/>
        <dbReference type="ChEBI" id="CHEBI:50058"/>
        <dbReference type="EC" id="1.11.1.24"/>
    </reaction>
</comment>
<dbReference type="EMBL" id="MHCJ01000003">
    <property type="protein sequence ID" value="OGY18937.1"/>
    <property type="molecule type" value="Genomic_DNA"/>
</dbReference>
<dbReference type="PANTHER" id="PTHR42801:SF4">
    <property type="entry name" value="AHPC_TSA FAMILY PROTEIN"/>
    <property type="match status" value="1"/>
</dbReference>
<evidence type="ECO:0000256" key="1">
    <source>
        <dbReference type="ARBA" id="ARBA00003330"/>
    </source>
</evidence>
<evidence type="ECO:0000313" key="15">
    <source>
        <dbReference type="Proteomes" id="UP000179233"/>
    </source>
</evidence>
<evidence type="ECO:0000259" key="13">
    <source>
        <dbReference type="PROSITE" id="PS51352"/>
    </source>
</evidence>
<dbReference type="PIRSF" id="PIRSF000239">
    <property type="entry name" value="AHPC"/>
    <property type="match status" value="1"/>
</dbReference>
<dbReference type="Pfam" id="PF00578">
    <property type="entry name" value="AhpC-TSA"/>
    <property type="match status" value="1"/>
</dbReference>
<organism evidence="14 15">
    <name type="scientific">Candidatus Chisholmbacteria bacterium RIFCSPHIGHO2_01_FULL_52_32</name>
    <dbReference type="NCBI Taxonomy" id="1797591"/>
    <lineage>
        <taxon>Bacteria</taxon>
        <taxon>Candidatus Chisholmiibacteriota</taxon>
    </lineage>
</organism>
<dbReference type="PROSITE" id="PS51352">
    <property type="entry name" value="THIOREDOXIN_2"/>
    <property type="match status" value="1"/>
</dbReference>
<feature type="domain" description="Thioredoxin" evidence="13">
    <location>
        <begin position="3"/>
        <end position="147"/>
    </location>
</feature>
<dbReference type="GO" id="GO:0005737">
    <property type="term" value="C:cytoplasm"/>
    <property type="evidence" value="ECO:0007669"/>
    <property type="project" value="TreeGrafter"/>
</dbReference>
<dbReference type="SUPFAM" id="SSF52833">
    <property type="entry name" value="Thioredoxin-like"/>
    <property type="match status" value="1"/>
</dbReference>
<protein>
    <recommendedName>
        <fullName evidence="3">thioredoxin-dependent peroxiredoxin</fullName>
        <ecNumber evidence="3">1.11.1.24</ecNumber>
    </recommendedName>
    <alternativeName>
        <fullName evidence="9">Thioredoxin peroxidase</fullName>
    </alternativeName>
</protein>
<dbReference type="InterPro" id="IPR000866">
    <property type="entry name" value="AhpC/TSA"/>
</dbReference>
<evidence type="ECO:0000256" key="3">
    <source>
        <dbReference type="ARBA" id="ARBA00013017"/>
    </source>
</evidence>
<evidence type="ECO:0000256" key="12">
    <source>
        <dbReference type="PIRSR" id="PIRSR000239-1"/>
    </source>
</evidence>
<dbReference type="AlphaFoldDB" id="A0A1G1VUQ5"/>
<keyword evidence="6" id="KW-0560">Oxidoreductase</keyword>
<dbReference type="GO" id="GO:0045454">
    <property type="term" value="P:cell redox homeostasis"/>
    <property type="evidence" value="ECO:0007669"/>
    <property type="project" value="TreeGrafter"/>
</dbReference>
<dbReference type="PANTHER" id="PTHR42801">
    <property type="entry name" value="THIOREDOXIN-DEPENDENT PEROXIDE REDUCTASE"/>
    <property type="match status" value="1"/>
</dbReference>
<dbReference type="CDD" id="cd03017">
    <property type="entry name" value="PRX_BCP"/>
    <property type="match status" value="1"/>
</dbReference>
<evidence type="ECO:0000256" key="11">
    <source>
        <dbReference type="ARBA" id="ARBA00049091"/>
    </source>
</evidence>
<evidence type="ECO:0000256" key="4">
    <source>
        <dbReference type="ARBA" id="ARBA00022559"/>
    </source>
</evidence>
<comment type="caution">
    <text evidence="14">The sequence shown here is derived from an EMBL/GenBank/DDBJ whole genome shotgun (WGS) entry which is preliminary data.</text>
</comment>
<evidence type="ECO:0000256" key="2">
    <source>
        <dbReference type="ARBA" id="ARBA00011245"/>
    </source>
</evidence>
<keyword evidence="7" id="KW-1015">Disulfide bond</keyword>
<accession>A0A1G1VUQ5</accession>
<dbReference type="InterPro" id="IPR024706">
    <property type="entry name" value="Peroxiredoxin_AhpC-typ"/>
</dbReference>
<evidence type="ECO:0000256" key="9">
    <source>
        <dbReference type="ARBA" id="ARBA00032824"/>
    </source>
</evidence>
<evidence type="ECO:0000256" key="10">
    <source>
        <dbReference type="ARBA" id="ARBA00038489"/>
    </source>
</evidence>
<dbReference type="GO" id="GO:0008379">
    <property type="term" value="F:thioredoxin peroxidase activity"/>
    <property type="evidence" value="ECO:0007669"/>
    <property type="project" value="TreeGrafter"/>
</dbReference>
<comment type="subunit">
    <text evidence="2">Monomer.</text>
</comment>
<comment type="similarity">
    <text evidence="10">Belongs to the peroxiredoxin family. BCP/PrxQ subfamily.</text>
</comment>
<keyword evidence="5" id="KW-0049">Antioxidant</keyword>
<reference evidence="14 15" key="1">
    <citation type="journal article" date="2016" name="Nat. Commun.">
        <title>Thousands of microbial genomes shed light on interconnected biogeochemical processes in an aquifer system.</title>
        <authorList>
            <person name="Anantharaman K."/>
            <person name="Brown C.T."/>
            <person name="Hug L.A."/>
            <person name="Sharon I."/>
            <person name="Castelle C.J."/>
            <person name="Probst A.J."/>
            <person name="Thomas B.C."/>
            <person name="Singh A."/>
            <person name="Wilkins M.J."/>
            <person name="Karaoz U."/>
            <person name="Brodie E.L."/>
            <person name="Williams K.H."/>
            <person name="Hubbard S.S."/>
            <person name="Banfield J.F."/>
        </authorList>
    </citation>
    <scope>NUCLEOTIDE SEQUENCE [LARGE SCALE GENOMIC DNA]</scope>
</reference>
<feature type="active site" description="Cysteine sulfenic acid (-SOH) intermediate; for peroxidase activity" evidence="12">
    <location>
        <position position="45"/>
    </location>
</feature>
<sequence>MKQKPLGRAPNFSAHDQNGKIHTLSEYKGKWLLLYFYPKDNTPGCIKEACEFRDHYRELQKRVEIVGVSGQSQNSHANFASKFNLPFPLLADPEKKIIKAYGTDGIILAKRTTFLIDPKGNIAKIYPKVDPKVHARDILRDLNTNML</sequence>
<keyword evidence="8" id="KW-0676">Redox-active center</keyword>
<dbReference type="InterPro" id="IPR036249">
    <property type="entry name" value="Thioredoxin-like_sf"/>
</dbReference>
<evidence type="ECO:0000256" key="8">
    <source>
        <dbReference type="ARBA" id="ARBA00023284"/>
    </source>
</evidence>
<dbReference type="FunFam" id="3.40.30.10:FF:000007">
    <property type="entry name" value="Thioredoxin-dependent thiol peroxidase"/>
    <property type="match status" value="1"/>
</dbReference>
<evidence type="ECO:0000256" key="7">
    <source>
        <dbReference type="ARBA" id="ARBA00023157"/>
    </source>
</evidence>
<name>A0A1G1VUQ5_9BACT</name>
<dbReference type="Proteomes" id="UP000179233">
    <property type="component" value="Unassembled WGS sequence"/>
</dbReference>
<dbReference type="Gene3D" id="3.40.30.10">
    <property type="entry name" value="Glutaredoxin"/>
    <property type="match status" value="1"/>
</dbReference>